<reference evidence="1 2" key="1">
    <citation type="submission" date="2018-06" db="EMBL/GenBank/DDBJ databases">
        <authorList>
            <consortium name="Pathogen Informatics"/>
            <person name="Doyle S."/>
        </authorList>
    </citation>
    <scope>NUCLEOTIDE SEQUENCE [LARGE SCALE GENOMIC DNA]</scope>
    <source>
        <strain evidence="1 2">NCTC11661</strain>
    </source>
</reference>
<evidence type="ECO:0000313" key="2">
    <source>
        <dbReference type="Proteomes" id="UP000255515"/>
    </source>
</evidence>
<protein>
    <recommendedName>
        <fullName evidence="3">MORN repeat variant</fullName>
    </recommendedName>
</protein>
<dbReference type="Proteomes" id="UP000255515">
    <property type="component" value="Unassembled WGS sequence"/>
</dbReference>
<proteinExistence type="predicted"/>
<evidence type="ECO:0008006" key="3">
    <source>
        <dbReference type="Google" id="ProtNLM"/>
    </source>
</evidence>
<evidence type="ECO:0000313" key="1">
    <source>
        <dbReference type="EMBL" id="SUV52417.1"/>
    </source>
</evidence>
<gene>
    <name evidence="1" type="ORF">NCTC11661_01555</name>
</gene>
<dbReference type="EMBL" id="UFTJ01000003">
    <property type="protein sequence ID" value="SUV52417.1"/>
    <property type="molecule type" value="Genomic_DNA"/>
</dbReference>
<dbReference type="AlphaFoldDB" id="A0A380ZSS9"/>
<dbReference type="Gene3D" id="3.90.930.1">
    <property type="match status" value="1"/>
</dbReference>
<organism evidence="1 2">
    <name type="scientific">Bergeyella zoohelcum</name>
    <dbReference type="NCBI Taxonomy" id="1015"/>
    <lineage>
        <taxon>Bacteria</taxon>
        <taxon>Pseudomonadati</taxon>
        <taxon>Bacteroidota</taxon>
        <taxon>Flavobacteriia</taxon>
        <taxon>Flavobacteriales</taxon>
        <taxon>Weeksellaceae</taxon>
        <taxon>Bergeyella</taxon>
    </lineage>
</organism>
<accession>A0A380ZSS9</accession>
<sequence length="201" mass="23532">MKKLILFTWLVLSSVQCNSQKTNTMIPTVDNKFEKFDIDDFNKNSIRGSLLISRKDITILKDRQSYGFIKQTYKNDIFCINHIYYKSGNIREKGIEFNEGSPIGIWYYYDESGKLIKEEDTDIGYDFGPMEVVKYCEENKIVLPKGYQPTGYQTRVLKQEFEGKKVWRISYQIAGDKIQQILLDGKTGKELQKKIVPFYNP</sequence>
<name>A0A380ZSS9_9FLAO</name>